<dbReference type="Gene3D" id="3.40.630.30">
    <property type="match status" value="1"/>
</dbReference>
<dbReference type="GO" id="GO:0016791">
    <property type="term" value="F:phosphatase activity"/>
    <property type="evidence" value="ECO:0007669"/>
    <property type="project" value="TreeGrafter"/>
</dbReference>
<dbReference type="CDD" id="cd04301">
    <property type="entry name" value="NAT_SF"/>
    <property type="match status" value="1"/>
</dbReference>
<dbReference type="Pfam" id="PF00300">
    <property type="entry name" value="His_Phos_1"/>
    <property type="match status" value="1"/>
</dbReference>
<feature type="domain" description="N-acetyltransferase" evidence="1">
    <location>
        <begin position="239"/>
        <end position="382"/>
    </location>
</feature>
<comment type="caution">
    <text evidence="2">The sequence shown here is derived from an EMBL/GenBank/DDBJ whole genome shotgun (WGS) entry which is preliminary data.</text>
</comment>
<dbReference type="PROSITE" id="PS51186">
    <property type="entry name" value="GNAT"/>
    <property type="match status" value="1"/>
</dbReference>
<organism evidence="2 3">
    <name type="scientific">Evtepia gabavorous</name>
    <dbReference type="NCBI Taxonomy" id="2211183"/>
    <lineage>
        <taxon>Bacteria</taxon>
        <taxon>Bacillati</taxon>
        <taxon>Bacillota</taxon>
        <taxon>Clostridia</taxon>
        <taxon>Eubacteriales</taxon>
        <taxon>Evtepia</taxon>
    </lineage>
</organism>
<dbReference type="CDD" id="cd07067">
    <property type="entry name" value="HP_PGM_like"/>
    <property type="match status" value="1"/>
</dbReference>
<dbReference type="InterPro" id="IPR016181">
    <property type="entry name" value="Acyl_CoA_acyltransferase"/>
</dbReference>
<dbReference type="InterPro" id="IPR013078">
    <property type="entry name" value="His_Pase_superF_clade-1"/>
</dbReference>
<dbReference type="Pfam" id="PF00583">
    <property type="entry name" value="Acetyltransf_1"/>
    <property type="match status" value="1"/>
</dbReference>
<dbReference type="SUPFAM" id="SSF53254">
    <property type="entry name" value="Phosphoglycerate mutase-like"/>
    <property type="match status" value="1"/>
</dbReference>
<keyword evidence="2" id="KW-0808">Transferase</keyword>
<evidence type="ECO:0000313" key="3">
    <source>
        <dbReference type="Proteomes" id="UP000260649"/>
    </source>
</evidence>
<dbReference type="PANTHER" id="PTHR48100">
    <property type="entry name" value="BROAD-SPECIFICITY PHOSPHATASE YOR283W-RELATED"/>
    <property type="match status" value="1"/>
</dbReference>
<name>A0A3E2B4L4_9FIRM</name>
<dbReference type="InterPro" id="IPR000182">
    <property type="entry name" value="GNAT_dom"/>
</dbReference>
<dbReference type="GeneID" id="97995201"/>
<dbReference type="AlphaFoldDB" id="A0A3E2B4L4"/>
<sequence length="390" mass="44067">MTTLYLIRHAEAEGNLYRRIHGQYNSLITDNGYRQIQALQKRFADVPIDAVYSSDLFRTMTTARAIYVPKGLPLQTRADLRELGMGEWEDRSWAGIDRTDHTMMGLFSAASPDFRAPGGESFPEVRRRGVAAILDIASKHPNQSVAVFAHGTFIRNTVAEFLGIGPEGMKKMGHSDNTAVTLLEITDGKVKVVYMDDNSHLTPEISTLAQQHWWKKGDQRADVNLWFAPFDLTQEADRVFYQTCREEAWQNLYGRLDRYNGTGFLDDAYASWQEDPRSLSMAMAGNRRAGLLQLDPNRGAQEKKGYVSFLYLTPEQRHNGVGVQLIGKAVSLYRPLGRERLQLSCSEANQPALSFYEKYGFRRTGATAGAYGRLYEMEKYIGYDDQGALD</sequence>
<gene>
    <name evidence="2" type="ORF">DV520_05550</name>
</gene>
<evidence type="ECO:0000259" key="1">
    <source>
        <dbReference type="PROSITE" id="PS51186"/>
    </source>
</evidence>
<dbReference type="PANTHER" id="PTHR48100:SF1">
    <property type="entry name" value="HISTIDINE PHOSPHATASE FAMILY PROTEIN-RELATED"/>
    <property type="match status" value="1"/>
</dbReference>
<dbReference type="InterPro" id="IPR029033">
    <property type="entry name" value="His_PPase_superfam"/>
</dbReference>
<dbReference type="RefSeq" id="WP_117142060.1">
    <property type="nucleotide sequence ID" value="NZ_CAKXKJ010000006.1"/>
</dbReference>
<protein>
    <submittedName>
        <fullName evidence="2">GNAT family N-acetyltransferase</fullName>
    </submittedName>
</protein>
<proteinExistence type="predicted"/>
<keyword evidence="3" id="KW-1185">Reference proteome</keyword>
<dbReference type="SUPFAM" id="SSF55729">
    <property type="entry name" value="Acyl-CoA N-acyltransferases (Nat)"/>
    <property type="match status" value="1"/>
</dbReference>
<dbReference type="OrthoDB" id="9781415at2"/>
<dbReference type="EMBL" id="QQRQ01000006">
    <property type="protein sequence ID" value="RFT06916.1"/>
    <property type="molecule type" value="Genomic_DNA"/>
</dbReference>
<dbReference type="SMART" id="SM00855">
    <property type="entry name" value="PGAM"/>
    <property type="match status" value="1"/>
</dbReference>
<evidence type="ECO:0000313" key="2">
    <source>
        <dbReference type="EMBL" id="RFT06916.1"/>
    </source>
</evidence>
<dbReference type="Gene3D" id="3.40.50.1240">
    <property type="entry name" value="Phosphoglycerate mutase-like"/>
    <property type="match status" value="1"/>
</dbReference>
<dbReference type="GO" id="GO:0005737">
    <property type="term" value="C:cytoplasm"/>
    <property type="evidence" value="ECO:0007669"/>
    <property type="project" value="TreeGrafter"/>
</dbReference>
<reference evidence="2 3" key="1">
    <citation type="submission" date="2018-07" db="EMBL/GenBank/DDBJ databases">
        <title>GABA Modulating Bacteria of the Human Gut Microbiota.</title>
        <authorList>
            <person name="Strandwitz P."/>
            <person name="Kim K.H."/>
            <person name="Terekhova D."/>
            <person name="Liu J.K."/>
            <person name="Sharma A."/>
            <person name="Levering J."/>
            <person name="Mcdonald D."/>
            <person name="Dietrich D."/>
            <person name="Ramadhar T.R."/>
            <person name="Lekbua A."/>
            <person name="Mroue N."/>
            <person name="Liston C."/>
            <person name="Stewart E.J."/>
            <person name="Dubin M.J."/>
            <person name="Zengler K."/>
            <person name="Knight R."/>
            <person name="Gilbert J.A."/>
            <person name="Clardy J."/>
            <person name="Lewis K."/>
        </authorList>
    </citation>
    <scope>NUCLEOTIDE SEQUENCE [LARGE SCALE GENOMIC DNA]</scope>
    <source>
        <strain evidence="2 3">KLE1738</strain>
    </source>
</reference>
<dbReference type="Proteomes" id="UP000260649">
    <property type="component" value="Unassembled WGS sequence"/>
</dbReference>
<accession>A0A3E2B4L4</accession>
<dbReference type="InterPro" id="IPR050275">
    <property type="entry name" value="PGM_Phosphatase"/>
</dbReference>
<dbReference type="GO" id="GO:0016747">
    <property type="term" value="F:acyltransferase activity, transferring groups other than amino-acyl groups"/>
    <property type="evidence" value="ECO:0007669"/>
    <property type="project" value="InterPro"/>
</dbReference>